<reference evidence="2 3" key="1">
    <citation type="submission" date="2023-07" db="EMBL/GenBank/DDBJ databases">
        <title>Genomic Encyclopedia of Type Strains, Phase IV (KMG-IV): sequencing the most valuable type-strain genomes for metagenomic binning, comparative biology and taxonomic classification.</title>
        <authorList>
            <person name="Goeker M."/>
        </authorList>
    </citation>
    <scope>NUCLEOTIDE SEQUENCE [LARGE SCALE GENOMIC DNA]</scope>
    <source>
        <strain evidence="2 3">DSM 18695</strain>
    </source>
</reference>
<protein>
    <submittedName>
        <fullName evidence="2">Glyoxylase I family protein</fullName>
    </submittedName>
</protein>
<dbReference type="RefSeq" id="WP_307351187.1">
    <property type="nucleotide sequence ID" value="NZ_JAUSVS010000007.1"/>
</dbReference>
<gene>
    <name evidence="2" type="ORF">QO010_003461</name>
</gene>
<evidence type="ECO:0000259" key="1">
    <source>
        <dbReference type="PROSITE" id="PS51819"/>
    </source>
</evidence>
<dbReference type="Pfam" id="PF00903">
    <property type="entry name" value="Glyoxalase"/>
    <property type="match status" value="1"/>
</dbReference>
<dbReference type="InterPro" id="IPR029068">
    <property type="entry name" value="Glyas_Bleomycin-R_OHBP_Dase"/>
</dbReference>
<organism evidence="2 3">
    <name type="scientific">Caulobacter ginsengisoli</name>
    <dbReference type="NCBI Taxonomy" id="400775"/>
    <lineage>
        <taxon>Bacteria</taxon>
        <taxon>Pseudomonadati</taxon>
        <taxon>Pseudomonadota</taxon>
        <taxon>Alphaproteobacteria</taxon>
        <taxon>Caulobacterales</taxon>
        <taxon>Caulobacteraceae</taxon>
        <taxon>Caulobacter</taxon>
    </lineage>
</organism>
<dbReference type="Proteomes" id="UP001228905">
    <property type="component" value="Unassembled WGS sequence"/>
</dbReference>
<dbReference type="PANTHER" id="PTHR21366">
    <property type="entry name" value="GLYOXALASE FAMILY PROTEIN"/>
    <property type="match status" value="1"/>
</dbReference>
<keyword evidence="3" id="KW-1185">Reference proteome</keyword>
<dbReference type="SUPFAM" id="SSF54593">
    <property type="entry name" value="Glyoxalase/Bleomycin resistance protein/Dihydroxybiphenyl dioxygenase"/>
    <property type="match status" value="1"/>
</dbReference>
<evidence type="ECO:0000313" key="2">
    <source>
        <dbReference type="EMBL" id="MDQ0465672.1"/>
    </source>
</evidence>
<sequence>MLQITGIDHLVLRAHDAPRLIKFYTEVLGLAVERDQSAIGLTQLRAGTSLIDIVAVDSLLGRLGGAGPAAEGRNLDHFCLNVAGFELEAVRAHLESHGVEIGESGVRYGSGGEGVSLYLRDPEGNGLELRG</sequence>
<dbReference type="InterPro" id="IPR004360">
    <property type="entry name" value="Glyas_Fos-R_dOase_dom"/>
</dbReference>
<dbReference type="PROSITE" id="PS51819">
    <property type="entry name" value="VOC"/>
    <property type="match status" value="1"/>
</dbReference>
<evidence type="ECO:0000313" key="3">
    <source>
        <dbReference type="Proteomes" id="UP001228905"/>
    </source>
</evidence>
<comment type="caution">
    <text evidence="2">The sequence shown here is derived from an EMBL/GenBank/DDBJ whole genome shotgun (WGS) entry which is preliminary data.</text>
</comment>
<dbReference type="Gene3D" id="3.10.180.10">
    <property type="entry name" value="2,3-Dihydroxybiphenyl 1,2-Dioxygenase, domain 1"/>
    <property type="match status" value="1"/>
</dbReference>
<dbReference type="EMBL" id="JAUSVS010000007">
    <property type="protein sequence ID" value="MDQ0465672.1"/>
    <property type="molecule type" value="Genomic_DNA"/>
</dbReference>
<name>A0ABU0IUI5_9CAUL</name>
<dbReference type="PANTHER" id="PTHR21366:SF14">
    <property type="entry name" value="GLYOXALASE DOMAIN-CONTAINING PROTEIN 5"/>
    <property type="match status" value="1"/>
</dbReference>
<dbReference type="InterPro" id="IPR050383">
    <property type="entry name" value="GlyoxalaseI/FosfomycinResist"/>
</dbReference>
<dbReference type="InterPro" id="IPR037523">
    <property type="entry name" value="VOC_core"/>
</dbReference>
<proteinExistence type="predicted"/>
<accession>A0ABU0IUI5</accession>
<feature type="domain" description="VOC" evidence="1">
    <location>
        <begin position="6"/>
        <end position="131"/>
    </location>
</feature>